<feature type="domain" description="GS beta-grasp" evidence="5">
    <location>
        <begin position="13"/>
        <end position="94"/>
    </location>
</feature>
<dbReference type="GO" id="GO:0006542">
    <property type="term" value="P:glutamine biosynthetic process"/>
    <property type="evidence" value="ECO:0007669"/>
    <property type="project" value="InterPro"/>
</dbReference>
<evidence type="ECO:0000256" key="3">
    <source>
        <dbReference type="RuleBase" id="RU000384"/>
    </source>
</evidence>
<dbReference type="KEGG" id="bih:BIP78_0293"/>
<evidence type="ECO:0000259" key="5">
    <source>
        <dbReference type="PROSITE" id="PS51986"/>
    </source>
</evidence>
<accession>A0A410FS71</accession>
<name>A0A410FS71_BIPS1</name>
<comment type="similarity">
    <text evidence="1 2 3">Belongs to the glutamine synthetase family.</text>
</comment>
<evidence type="ECO:0000256" key="4">
    <source>
        <dbReference type="SAM" id="MobiDB-lite"/>
    </source>
</evidence>
<feature type="domain" description="GS catalytic" evidence="6">
    <location>
        <begin position="100"/>
        <end position="454"/>
    </location>
</feature>
<dbReference type="PANTHER" id="PTHR43407:SF1">
    <property type="entry name" value="LENGSIN"/>
    <property type="match status" value="1"/>
</dbReference>
<evidence type="ECO:0000313" key="7">
    <source>
        <dbReference type="EMBL" id="QAA76059.1"/>
    </source>
</evidence>
<dbReference type="GO" id="GO:0004356">
    <property type="term" value="F:glutamine synthetase activity"/>
    <property type="evidence" value="ECO:0007669"/>
    <property type="project" value="InterPro"/>
</dbReference>
<dbReference type="Proteomes" id="UP000287233">
    <property type="component" value="Chromosome"/>
</dbReference>
<feature type="region of interest" description="Disordered" evidence="4">
    <location>
        <begin position="153"/>
        <end position="172"/>
    </location>
</feature>
<dbReference type="EMBL" id="CP034928">
    <property type="protein sequence ID" value="QAA76059.1"/>
    <property type="molecule type" value="Genomic_DNA"/>
</dbReference>
<dbReference type="SMART" id="SM01230">
    <property type="entry name" value="Gln-synt_C"/>
    <property type="match status" value="1"/>
</dbReference>
<dbReference type="SUPFAM" id="SSF55931">
    <property type="entry name" value="Glutamine synthetase/guanido kinase"/>
    <property type="match status" value="1"/>
</dbReference>
<dbReference type="GO" id="GO:0016020">
    <property type="term" value="C:membrane"/>
    <property type="evidence" value="ECO:0007669"/>
    <property type="project" value="TreeGrafter"/>
</dbReference>
<organism evidence="7 8">
    <name type="scientific">Bipolaricaulis sibiricus</name>
    <dbReference type="NCBI Taxonomy" id="2501609"/>
    <lineage>
        <taxon>Bacteria</taxon>
        <taxon>Candidatus Bipolaricaulota</taxon>
        <taxon>Candidatus Bipolaricaulia</taxon>
        <taxon>Candidatus Bipolaricaulales</taxon>
        <taxon>Candidatus Bipolaricaulaceae</taxon>
        <taxon>Candidatus Bipolaricaulis</taxon>
    </lineage>
</organism>
<reference evidence="8" key="1">
    <citation type="submission" date="2018-12" db="EMBL/GenBank/DDBJ databases">
        <title>Complete genome sequence of an uncultured bacterium of the candidate phylum Bipolaricaulota.</title>
        <authorList>
            <person name="Kadnikov V.V."/>
            <person name="Mardanov A.V."/>
            <person name="Beletsky A.V."/>
            <person name="Frank Y.A."/>
            <person name="Karnachuk O.V."/>
            <person name="Ravin N.V."/>
        </authorList>
    </citation>
    <scope>NUCLEOTIDE SEQUENCE [LARGE SCALE GENOMIC DNA]</scope>
</reference>
<dbReference type="InterPro" id="IPR008146">
    <property type="entry name" value="Gln_synth_cat_dom"/>
</dbReference>
<evidence type="ECO:0000259" key="6">
    <source>
        <dbReference type="PROSITE" id="PS51987"/>
    </source>
</evidence>
<protein>
    <submittedName>
        <fullName evidence="7">Glutamine synthetase type I</fullName>
    </submittedName>
</protein>
<evidence type="ECO:0000256" key="1">
    <source>
        <dbReference type="ARBA" id="ARBA00009897"/>
    </source>
</evidence>
<dbReference type="PANTHER" id="PTHR43407">
    <property type="entry name" value="GLUTAMINE SYNTHETASE"/>
    <property type="match status" value="1"/>
</dbReference>
<dbReference type="InterPro" id="IPR014746">
    <property type="entry name" value="Gln_synth/guanido_kin_cat_dom"/>
</dbReference>
<dbReference type="SUPFAM" id="SSF54368">
    <property type="entry name" value="Glutamine synthetase, N-terminal domain"/>
    <property type="match status" value="1"/>
</dbReference>
<dbReference type="InterPro" id="IPR036651">
    <property type="entry name" value="Gln_synt_N_sf"/>
</dbReference>
<dbReference type="PROSITE" id="PS51986">
    <property type="entry name" value="GS_BETA_GRASP"/>
    <property type="match status" value="1"/>
</dbReference>
<proteinExistence type="inferred from homology"/>
<dbReference type="AlphaFoldDB" id="A0A410FS71"/>
<dbReference type="InterPro" id="IPR008147">
    <property type="entry name" value="Gln_synt_N"/>
</dbReference>
<dbReference type="PROSITE" id="PS51987">
    <property type="entry name" value="GS_CATALYTIC"/>
    <property type="match status" value="1"/>
</dbReference>
<dbReference type="GO" id="GO:0005737">
    <property type="term" value="C:cytoplasm"/>
    <property type="evidence" value="ECO:0007669"/>
    <property type="project" value="TreeGrafter"/>
</dbReference>
<sequence>MTFSELVALIQAEDLRWVDLRAADLLGRLRCLTLPASELTPATFEKGVGAAASHYGLGGGDLVLLPDLATARVDLTRDPPSVLLLCDLARPDEGPHPMAPRTVARAAEALLQSAGIADEARFAVELEFYLFDSIWTEDTSLVQHVEVNPLGLTGPRSVPGPRSGYHAGGPEDHGRELRLRVVEALSRWGIPVRYHHHEGGPLGQMEIELGLGRLLDAADWTALAIDLIGRLAADQGLVACFLPKPMHNQAGNGLHFHQHLVGKGENLFAGEGGLSETAFHYVGGILAHGRALSALVSPSTNSYRRLGPGFEAPVHLAFGRANRTAAVRIPGYLTDPAQARIEYRPPDATCNPYLALAACVMAGVDGIRQGLDPVEKGWGPVEDSLDARTTRRRKIASLPGSLGEALSALERDHDFLGLGGVFPDELVARWISLKEAEIREVAARPHPYEFLLYG</sequence>
<dbReference type="Gene3D" id="3.10.20.70">
    <property type="entry name" value="Glutamine synthetase, N-terminal domain"/>
    <property type="match status" value="1"/>
</dbReference>
<dbReference type="GO" id="GO:0019740">
    <property type="term" value="P:nitrogen utilization"/>
    <property type="evidence" value="ECO:0007669"/>
    <property type="project" value="TreeGrafter"/>
</dbReference>
<dbReference type="Gene3D" id="3.30.590.10">
    <property type="entry name" value="Glutamine synthetase/guanido kinase, catalytic domain"/>
    <property type="match status" value="1"/>
</dbReference>
<evidence type="ECO:0000256" key="2">
    <source>
        <dbReference type="PROSITE-ProRule" id="PRU01330"/>
    </source>
</evidence>
<evidence type="ECO:0000313" key="8">
    <source>
        <dbReference type="Proteomes" id="UP000287233"/>
    </source>
</evidence>
<gene>
    <name evidence="7" type="ORF">BIP78_0293</name>
</gene>
<dbReference type="Pfam" id="PF00120">
    <property type="entry name" value="Gln-synt_C"/>
    <property type="match status" value="1"/>
</dbReference>